<feature type="coiled-coil region" evidence="1">
    <location>
        <begin position="577"/>
        <end position="639"/>
    </location>
</feature>
<evidence type="ECO:0000256" key="1">
    <source>
        <dbReference type="SAM" id="Coils"/>
    </source>
</evidence>
<keyword evidence="1" id="KW-0175">Coiled coil</keyword>
<dbReference type="InterPro" id="IPR007139">
    <property type="entry name" value="DUF349"/>
</dbReference>
<reference evidence="4" key="1">
    <citation type="submission" date="2018-02" db="EMBL/GenBank/DDBJ databases">
        <authorList>
            <person name="Clavel T."/>
            <person name="Strowig T."/>
        </authorList>
    </citation>
    <scope>NUCLEOTIDE SEQUENCE [LARGE SCALE GENOMIC DNA]</scope>
    <source>
        <strain evidence="4">DSM 103720</strain>
    </source>
</reference>
<comment type="caution">
    <text evidence="3">The sequence shown here is derived from an EMBL/GenBank/DDBJ whole genome shotgun (WGS) entry which is preliminary data.</text>
</comment>
<dbReference type="RefSeq" id="WP_107032356.1">
    <property type="nucleotide sequence ID" value="NZ_CAOQDP010000006.1"/>
</dbReference>
<organism evidence="3 4">
    <name type="scientific">Duncaniella muris</name>
    <dbReference type="NCBI Taxonomy" id="2094150"/>
    <lineage>
        <taxon>Bacteria</taxon>
        <taxon>Pseudomonadati</taxon>
        <taxon>Bacteroidota</taxon>
        <taxon>Bacteroidia</taxon>
        <taxon>Bacteroidales</taxon>
        <taxon>Muribaculaceae</taxon>
        <taxon>Duncaniella</taxon>
    </lineage>
</organism>
<dbReference type="GeneID" id="82526217"/>
<keyword evidence="4" id="KW-1185">Reference proteome</keyword>
<sequence length="640" mass="73490">MELRDTSMSGETLNQPLNDGAATPAAESVNISESVTAECPATAQEAAPAEECSVAEVAAAEAEAPVSAEVPAAEPVTKEGLVEALRLLSEKEASEIAADEVSRLKQQFYAIRNEEQRRQREAFVEAGNQAEAFEPQADPAEEGFKALLATVKEKKAEQRAAVEALQQENYNRKKAIVDKITEMGADVDNANRFFQQVRDLQTEFKEIGEVPAPLSGDLWKSYQDAVEKYYDQLKINKELRDYDFKKNLGEKEALVAEAEKLCGEEDVIAAFRRLQTLHDQWRNIGPVPKDVREEIWGRFKDLSADINKRYQAFFEERKARERENEEAKEAICQRVEAFEFDKLSTFAAWDEMTKKIIEAQEDWKKIGFASRKSNNQLFARFRESCDKFFAAKAEFFRTMKDSLSKNLERKIALCERAEALKDSTEWRKAADEFVAMQKEWKTIGAVAKKHSDQVWHRFLAACDYFFEQKKKNTSGTRRTERANLEQKNEIIEKLKAVNPDELGREEAVKVVKDLQAEWQSVGHVPFSEKDAVYEAYRAVVNELYQKLDLSQRGSRMTSFENSIKEIGNDENRLYRERERLMRAYEQRKGELQTYENNMGFLTAKSKNAGTMLREMERRVQRLKDDLADLEQKIKVIDSKL</sequence>
<dbReference type="EMBL" id="PUEC01000015">
    <property type="protein sequence ID" value="PWB02147.1"/>
    <property type="molecule type" value="Genomic_DNA"/>
</dbReference>
<gene>
    <name evidence="3" type="ORF">C5O23_07650</name>
</gene>
<evidence type="ECO:0000313" key="4">
    <source>
        <dbReference type="Proteomes" id="UP000244905"/>
    </source>
</evidence>
<evidence type="ECO:0000256" key="2">
    <source>
        <dbReference type="SAM" id="MobiDB-lite"/>
    </source>
</evidence>
<dbReference type="Pfam" id="PF03993">
    <property type="entry name" value="DUF349"/>
    <property type="match status" value="5"/>
</dbReference>
<dbReference type="Proteomes" id="UP000244905">
    <property type="component" value="Unassembled WGS sequence"/>
</dbReference>
<evidence type="ECO:0000313" key="3">
    <source>
        <dbReference type="EMBL" id="PWB02147.1"/>
    </source>
</evidence>
<dbReference type="AlphaFoldDB" id="A0A2V1IQ17"/>
<feature type="region of interest" description="Disordered" evidence="2">
    <location>
        <begin position="1"/>
        <end position="30"/>
    </location>
</feature>
<name>A0A2V1IQ17_9BACT</name>
<accession>A0A2V1IQ17</accession>
<protein>
    <submittedName>
        <fullName evidence="3">DUF349 domain-containing protein</fullName>
    </submittedName>
</protein>
<feature type="compositionally biased region" description="Polar residues" evidence="2">
    <location>
        <begin position="1"/>
        <end position="17"/>
    </location>
</feature>
<proteinExistence type="predicted"/>